<reference evidence="2 3" key="1">
    <citation type="submission" date="2018-06" db="EMBL/GenBank/DDBJ databases">
        <title>NTM in soil in Japan.</title>
        <authorList>
            <person name="Ohya K."/>
        </authorList>
    </citation>
    <scope>NUCLEOTIDE SEQUENCE [LARGE SCALE GENOMIC DNA]</scope>
    <source>
        <strain evidence="2 3">GF76</strain>
    </source>
</reference>
<evidence type="ECO:0000313" key="2">
    <source>
        <dbReference type="EMBL" id="RAU94443.1"/>
    </source>
</evidence>
<accession>A0A329KGH5</accession>
<name>A0A329KGH5_9MYCO</name>
<protein>
    <submittedName>
        <fullName evidence="2">Uncharacterized protein</fullName>
    </submittedName>
</protein>
<evidence type="ECO:0000313" key="3">
    <source>
        <dbReference type="Proteomes" id="UP000250347"/>
    </source>
</evidence>
<comment type="caution">
    <text evidence="2">The sequence shown here is derived from an EMBL/GenBank/DDBJ whole genome shotgun (WGS) entry which is preliminary data.</text>
</comment>
<proteinExistence type="predicted"/>
<evidence type="ECO:0000256" key="1">
    <source>
        <dbReference type="SAM" id="MobiDB-lite"/>
    </source>
</evidence>
<sequence>MTLTDPREALADQSDFIGYLVGLAGVARVVHSLATDGEGRAGHPRAPDDFVHLLLGFASLGATIEGFAISAVAQPNPSTAPPPTDPSTRWLR</sequence>
<dbReference type="AlphaFoldDB" id="A0A329KGH5"/>
<feature type="region of interest" description="Disordered" evidence="1">
    <location>
        <begin position="73"/>
        <end position="92"/>
    </location>
</feature>
<organism evidence="2 3">
    <name type="scientific">Mycobacterium colombiense</name>
    <dbReference type="NCBI Taxonomy" id="339268"/>
    <lineage>
        <taxon>Bacteria</taxon>
        <taxon>Bacillati</taxon>
        <taxon>Actinomycetota</taxon>
        <taxon>Actinomycetes</taxon>
        <taxon>Mycobacteriales</taxon>
        <taxon>Mycobacteriaceae</taxon>
        <taxon>Mycobacterium</taxon>
        <taxon>Mycobacterium avium complex (MAC)</taxon>
    </lineage>
</organism>
<dbReference type="EMBL" id="QMEU01000038">
    <property type="protein sequence ID" value="RAU94443.1"/>
    <property type="molecule type" value="Genomic_DNA"/>
</dbReference>
<gene>
    <name evidence="2" type="ORF">DQP58_14210</name>
</gene>
<dbReference type="Proteomes" id="UP000250347">
    <property type="component" value="Unassembled WGS sequence"/>
</dbReference>